<reference evidence="2 3" key="1">
    <citation type="journal article" date="2018" name="Front. Plant Sci.">
        <title>Red Clover (Trifolium pratense) and Zigzag Clover (T. medium) - A Picture of Genomic Similarities and Differences.</title>
        <authorList>
            <person name="Dluhosova J."/>
            <person name="Istvanek J."/>
            <person name="Nedelnik J."/>
            <person name="Repkova J."/>
        </authorList>
    </citation>
    <scope>NUCLEOTIDE SEQUENCE [LARGE SCALE GENOMIC DNA]</scope>
    <source>
        <strain evidence="3">cv. 10/8</strain>
        <tissue evidence="2">Leaf</tissue>
    </source>
</reference>
<accession>A0A392Q8Q8</accession>
<feature type="transmembrane region" description="Helical" evidence="1">
    <location>
        <begin position="20"/>
        <end position="43"/>
    </location>
</feature>
<dbReference type="AlphaFoldDB" id="A0A392Q8Q8"/>
<proteinExistence type="predicted"/>
<dbReference type="Proteomes" id="UP000265520">
    <property type="component" value="Unassembled WGS sequence"/>
</dbReference>
<keyword evidence="1" id="KW-1133">Transmembrane helix</keyword>
<evidence type="ECO:0000313" key="2">
    <source>
        <dbReference type="EMBL" id="MCI19635.1"/>
    </source>
</evidence>
<keyword evidence="1" id="KW-0812">Transmembrane</keyword>
<evidence type="ECO:0000313" key="3">
    <source>
        <dbReference type="Proteomes" id="UP000265520"/>
    </source>
</evidence>
<keyword evidence="1" id="KW-0472">Membrane</keyword>
<dbReference type="EMBL" id="LXQA010115806">
    <property type="protein sequence ID" value="MCI19635.1"/>
    <property type="molecule type" value="Genomic_DNA"/>
</dbReference>
<sequence length="45" mass="4823">MAVGAAIWWRNRGLWRRRGFAGLAAAAPFVLLLLGGSVVVVVIKC</sequence>
<comment type="caution">
    <text evidence="2">The sequence shown here is derived from an EMBL/GenBank/DDBJ whole genome shotgun (WGS) entry which is preliminary data.</text>
</comment>
<organism evidence="2 3">
    <name type="scientific">Trifolium medium</name>
    <dbReference type="NCBI Taxonomy" id="97028"/>
    <lineage>
        <taxon>Eukaryota</taxon>
        <taxon>Viridiplantae</taxon>
        <taxon>Streptophyta</taxon>
        <taxon>Embryophyta</taxon>
        <taxon>Tracheophyta</taxon>
        <taxon>Spermatophyta</taxon>
        <taxon>Magnoliopsida</taxon>
        <taxon>eudicotyledons</taxon>
        <taxon>Gunneridae</taxon>
        <taxon>Pentapetalae</taxon>
        <taxon>rosids</taxon>
        <taxon>fabids</taxon>
        <taxon>Fabales</taxon>
        <taxon>Fabaceae</taxon>
        <taxon>Papilionoideae</taxon>
        <taxon>50 kb inversion clade</taxon>
        <taxon>NPAAA clade</taxon>
        <taxon>Hologalegina</taxon>
        <taxon>IRL clade</taxon>
        <taxon>Trifolieae</taxon>
        <taxon>Trifolium</taxon>
    </lineage>
</organism>
<protein>
    <submittedName>
        <fullName evidence="2">Uncharacterized protein</fullName>
    </submittedName>
</protein>
<evidence type="ECO:0000256" key="1">
    <source>
        <dbReference type="SAM" id="Phobius"/>
    </source>
</evidence>
<name>A0A392Q8Q8_9FABA</name>
<keyword evidence="3" id="KW-1185">Reference proteome</keyword>